<feature type="chain" id="PRO_5044566820" evidence="2">
    <location>
        <begin position="25"/>
        <end position="310"/>
    </location>
</feature>
<dbReference type="Pfam" id="PF04972">
    <property type="entry name" value="BON"/>
    <property type="match status" value="1"/>
</dbReference>
<feature type="compositionally biased region" description="Low complexity" evidence="1">
    <location>
        <begin position="261"/>
        <end position="272"/>
    </location>
</feature>
<feature type="compositionally biased region" description="Polar residues" evidence="1">
    <location>
        <begin position="273"/>
        <end position="285"/>
    </location>
</feature>
<dbReference type="InterPro" id="IPR007055">
    <property type="entry name" value="BON_dom"/>
</dbReference>
<dbReference type="Proteomes" id="UP000191025">
    <property type="component" value="Unassembled WGS sequence"/>
</dbReference>
<reference evidence="6" key="1">
    <citation type="submission" date="2017-03" db="EMBL/GenBank/DDBJ databases">
        <title>Draft genome sequence of Moraxella equi CCUG 4950T type strain.</title>
        <authorList>
            <person name="Salva-Serra F."/>
            <person name="Engstrom-Jakobsson H."/>
            <person name="Thorell K."/>
            <person name="Jaen-Luchoro D."/>
            <person name="Gonzales-Siles L."/>
            <person name="Karlsson R."/>
            <person name="Yazdan S."/>
            <person name="Boulund F."/>
            <person name="Johnning A."/>
            <person name="Engstrand L."/>
            <person name="Kristiansson E."/>
            <person name="Moore E."/>
        </authorList>
    </citation>
    <scope>NUCLEOTIDE SEQUENCE [LARGE SCALE GENOMIC DNA]</scope>
    <source>
        <strain evidence="6">CCUG 4441</strain>
    </source>
</reference>
<dbReference type="PROSITE" id="PS50914">
    <property type="entry name" value="BON"/>
    <property type="match status" value="1"/>
</dbReference>
<dbReference type="AlphaFoldDB" id="A0A1V4H2V2"/>
<dbReference type="EMBL" id="MXAN01000006">
    <property type="protein sequence ID" value="OPH39163.1"/>
    <property type="molecule type" value="Genomic_DNA"/>
</dbReference>
<reference evidence="4" key="2">
    <citation type="submission" date="2017-03" db="EMBL/GenBank/DDBJ databases">
        <authorList>
            <person name="Afonso C.L."/>
            <person name="Miller P.J."/>
            <person name="Scott M.A."/>
            <person name="Spackman E."/>
            <person name="Goraichik I."/>
            <person name="Dimitrov K.M."/>
            <person name="Suarez D.L."/>
            <person name="Swayne D.E."/>
        </authorList>
    </citation>
    <scope>NUCLEOTIDE SEQUENCE</scope>
    <source>
        <strain evidence="4">CCUG 4441</strain>
    </source>
</reference>
<dbReference type="RefSeq" id="WP_062499933.1">
    <property type="nucleotide sequence ID" value="NZ_MXAN01000006.1"/>
</dbReference>
<feature type="signal peptide" evidence="2">
    <location>
        <begin position="1"/>
        <end position="24"/>
    </location>
</feature>
<keyword evidence="2" id="KW-0732">Signal</keyword>
<evidence type="ECO:0000256" key="1">
    <source>
        <dbReference type="SAM" id="MobiDB-lite"/>
    </source>
</evidence>
<dbReference type="Proteomes" id="UP000254107">
    <property type="component" value="Unassembled WGS sequence"/>
</dbReference>
<evidence type="ECO:0000313" key="4">
    <source>
        <dbReference type="EMBL" id="OPH39163.1"/>
    </source>
</evidence>
<feature type="region of interest" description="Disordered" evidence="1">
    <location>
        <begin position="254"/>
        <end position="310"/>
    </location>
</feature>
<feature type="compositionally biased region" description="Polar residues" evidence="1">
    <location>
        <begin position="294"/>
        <end position="310"/>
    </location>
</feature>
<dbReference type="EMBL" id="UGQC01000001">
    <property type="protein sequence ID" value="STZ01469.1"/>
    <property type="molecule type" value="Genomic_DNA"/>
</dbReference>
<sequence>MSSLPSIKVLVGVIAAAMLMTACATQNANTSTNANTGYYGVPAMYRTIPERISDEAIERTSYKNLTNIRGVGENNVRIAIDSFRREVLLTGEVPSEQVKTDVANMVASINDVKQVYDNLTVTITPKAQSHTLHENYLKSKIIAKIVSAGGIRSSQYKLVVRDNMAYLLGFLTAQQEQTIINIIASVQGMEGVRMLGTRIDGDTSQLALTGDTLAIEDDPNAGGMVYGGNTAVNTVNTPVYPTPNSPVATTSYPQSMYPNAPTTQMPSSPSQPNAGVQTPAGTNRPNVPVITMEGNPTSSYVNLYNNTSSP</sequence>
<evidence type="ECO:0000259" key="3">
    <source>
        <dbReference type="PROSITE" id="PS50914"/>
    </source>
</evidence>
<evidence type="ECO:0000256" key="2">
    <source>
        <dbReference type="SAM" id="SignalP"/>
    </source>
</evidence>
<feature type="domain" description="BON" evidence="3">
    <location>
        <begin position="53"/>
        <end position="123"/>
    </location>
</feature>
<name>A0A1V4H2V2_MORLA</name>
<accession>A0A1V4H2V2</accession>
<protein>
    <submittedName>
        <fullName evidence="5">Outer membrane lipoprotein</fullName>
    </submittedName>
</protein>
<gene>
    <name evidence="4" type="ORF">B5J94_01175</name>
    <name evidence="5" type="ORF">NCTC7911_02900</name>
</gene>
<keyword evidence="5" id="KW-0449">Lipoprotein</keyword>
<organism evidence="4 6">
    <name type="scientific">Moraxella lacunata</name>
    <dbReference type="NCBI Taxonomy" id="477"/>
    <lineage>
        <taxon>Bacteria</taxon>
        <taxon>Pseudomonadati</taxon>
        <taxon>Pseudomonadota</taxon>
        <taxon>Gammaproteobacteria</taxon>
        <taxon>Moraxellales</taxon>
        <taxon>Moraxellaceae</taxon>
        <taxon>Moraxella</taxon>
    </lineage>
</organism>
<reference evidence="5 7" key="3">
    <citation type="submission" date="2018-06" db="EMBL/GenBank/DDBJ databases">
        <authorList>
            <consortium name="Pathogen Informatics"/>
            <person name="Doyle S."/>
        </authorList>
    </citation>
    <scope>NUCLEOTIDE SEQUENCE [LARGE SCALE GENOMIC DNA]</scope>
    <source>
        <strain evidence="5 7">NCTC7911</strain>
    </source>
</reference>
<evidence type="ECO:0000313" key="7">
    <source>
        <dbReference type="Proteomes" id="UP000254107"/>
    </source>
</evidence>
<evidence type="ECO:0000313" key="6">
    <source>
        <dbReference type="Proteomes" id="UP000191025"/>
    </source>
</evidence>
<proteinExistence type="predicted"/>
<keyword evidence="7" id="KW-1185">Reference proteome</keyword>
<evidence type="ECO:0000313" key="5">
    <source>
        <dbReference type="EMBL" id="STZ01469.1"/>
    </source>
</evidence>
<dbReference type="GeneID" id="302271381"/>